<keyword evidence="12" id="KW-0170">Cobalt</keyword>
<keyword evidence="8 16" id="KW-0378">Hydrolase</keyword>
<dbReference type="NCBIfam" id="TIGR01900">
    <property type="entry name" value="dapE-gram_pos"/>
    <property type="match status" value="1"/>
</dbReference>
<dbReference type="InterPro" id="IPR050072">
    <property type="entry name" value="Peptidase_M20A"/>
</dbReference>
<protein>
    <recommendedName>
        <fullName evidence="5 14">Succinyl-diaminopimelate desuccinylase</fullName>
        <ecNumber evidence="5 14">3.5.1.18</ecNumber>
    </recommendedName>
</protein>
<comment type="catalytic activity">
    <reaction evidence="13">
        <text>N-succinyl-(2S,6S)-2,6-diaminopimelate + H2O = (2S,6S)-2,6-diaminopimelate + succinate</text>
        <dbReference type="Rhea" id="RHEA:22608"/>
        <dbReference type="ChEBI" id="CHEBI:15377"/>
        <dbReference type="ChEBI" id="CHEBI:30031"/>
        <dbReference type="ChEBI" id="CHEBI:57609"/>
        <dbReference type="ChEBI" id="CHEBI:58087"/>
        <dbReference type="EC" id="3.5.1.18"/>
    </reaction>
</comment>
<dbReference type="Gene3D" id="3.40.630.10">
    <property type="entry name" value="Zn peptidases"/>
    <property type="match status" value="1"/>
</dbReference>
<evidence type="ECO:0000256" key="12">
    <source>
        <dbReference type="ARBA" id="ARBA00023285"/>
    </source>
</evidence>
<keyword evidence="7" id="KW-0479">Metal-binding</keyword>
<evidence type="ECO:0000256" key="7">
    <source>
        <dbReference type="ARBA" id="ARBA00022723"/>
    </source>
</evidence>
<dbReference type="SUPFAM" id="SSF55031">
    <property type="entry name" value="Bacterial exopeptidase dimerisation domain"/>
    <property type="match status" value="1"/>
</dbReference>
<keyword evidence="17" id="KW-1185">Reference proteome</keyword>
<dbReference type="PANTHER" id="PTHR43808:SF31">
    <property type="entry name" value="N-ACETYL-L-CITRULLINE DEACETYLASE"/>
    <property type="match status" value="1"/>
</dbReference>
<reference evidence="16 17" key="1">
    <citation type="submission" date="2020-04" db="EMBL/GenBank/DDBJ databases">
        <title>Sequencing and Assembly of C. fimi.</title>
        <authorList>
            <person name="Ramsey A.R."/>
        </authorList>
    </citation>
    <scope>NUCLEOTIDE SEQUENCE [LARGE SCALE GENOMIC DNA]</scope>
    <source>
        <strain evidence="16 17">SB</strain>
    </source>
</reference>
<dbReference type="GO" id="GO:0009014">
    <property type="term" value="F:succinyl-diaminopimelate desuccinylase activity"/>
    <property type="evidence" value="ECO:0007669"/>
    <property type="project" value="UniProtKB-UniRule"/>
</dbReference>
<dbReference type="Gene3D" id="3.30.70.360">
    <property type="match status" value="1"/>
</dbReference>
<dbReference type="InterPro" id="IPR011650">
    <property type="entry name" value="Peptidase_M20_dimer"/>
</dbReference>
<evidence type="ECO:0000256" key="11">
    <source>
        <dbReference type="ARBA" id="ARBA00023154"/>
    </source>
</evidence>
<proteinExistence type="predicted"/>
<dbReference type="FunFam" id="3.30.70.360:FF:000011">
    <property type="entry name" value="Succinyl-diaminopimelate desuccinylase"/>
    <property type="match status" value="1"/>
</dbReference>
<keyword evidence="11" id="KW-0457">Lysine biosynthesis</keyword>
<dbReference type="GO" id="GO:0006526">
    <property type="term" value="P:L-arginine biosynthetic process"/>
    <property type="evidence" value="ECO:0007669"/>
    <property type="project" value="TreeGrafter"/>
</dbReference>
<dbReference type="RefSeq" id="WP_169324255.1">
    <property type="nucleotide sequence ID" value="NZ_JABCJJ010000007.1"/>
</dbReference>
<evidence type="ECO:0000256" key="9">
    <source>
        <dbReference type="ARBA" id="ARBA00022833"/>
    </source>
</evidence>
<evidence type="ECO:0000259" key="15">
    <source>
        <dbReference type="Pfam" id="PF07687"/>
    </source>
</evidence>
<evidence type="ECO:0000256" key="4">
    <source>
        <dbReference type="ARBA" id="ARBA00011738"/>
    </source>
</evidence>
<dbReference type="GO" id="GO:0008777">
    <property type="term" value="F:acetylornithine deacetylase activity"/>
    <property type="evidence" value="ECO:0007669"/>
    <property type="project" value="TreeGrafter"/>
</dbReference>
<evidence type="ECO:0000256" key="5">
    <source>
        <dbReference type="ARBA" id="ARBA00011921"/>
    </source>
</evidence>
<dbReference type="InterPro" id="IPR036264">
    <property type="entry name" value="Bact_exopeptidase_dim_dom"/>
</dbReference>
<dbReference type="InterPro" id="IPR002933">
    <property type="entry name" value="Peptidase_M20"/>
</dbReference>
<dbReference type="Proteomes" id="UP000562124">
    <property type="component" value="Unassembled WGS sequence"/>
</dbReference>
<evidence type="ECO:0000256" key="10">
    <source>
        <dbReference type="ARBA" id="ARBA00022915"/>
    </source>
</evidence>
<dbReference type="InterPro" id="IPR010174">
    <property type="entry name" value="Succinyl-DAP_deSuclase_DapE"/>
</dbReference>
<gene>
    <name evidence="16" type="ORF">HIR71_06540</name>
</gene>
<name>A0A7Y0LXA4_CELFI</name>
<evidence type="ECO:0000256" key="2">
    <source>
        <dbReference type="ARBA" id="ARBA00001947"/>
    </source>
</evidence>
<keyword evidence="10" id="KW-0220">Diaminopimelate biosynthesis</keyword>
<dbReference type="Pfam" id="PF07687">
    <property type="entry name" value="M20_dimer"/>
    <property type="match status" value="1"/>
</dbReference>
<evidence type="ECO:0000256" key="8">
    <source>
        <dbReference type="ARBA" id="ARBA00022801"/>
    </source>
</evidence>
<comment type="cofactor">
    <cofactor evidence="1">
        <name>Co(2+)</name>
        <dbReference type="ChEBI" id="CHEBI:48828"/>
    </cofactor>
</comment>
<dbReference type="PANTHER" id="PTHR43808">
    <property type="entry name" value="ACETYLORNITHINE DEACETYLASE"/>
    <property type="match status" value="1"/>
</dbReference>
<dbReference type="EC" id="3.5.1.18" evidence="5 14"/>
<dbReference type="GO" id="GO:0009089">
    <property type="term" value="P:lysine biosynthetic process via diaminopimelate"/>
    <property type="evidence" value="ECO:0007669"/>
    <property type="project" value="UniProtKB-UniRule"/>
</dbReference>
<evidence type="ECO:0000256" key="14">
    <source>
        <dbReference type="NCBIfam" id="TIGR01900"/>
    </source>
</evidence>
<dbReference type="Pfam" id="PF01546">
    <property type="entry name" value="Peptidase_M20"/>
    <property type="match status" value="1"/>
</dbReference>
<comment type="cofactor">
    <cofactor evidence="2">
        <name>Zn(2+)</name>
        <dbReference type="ChEBI" id="CHEBI:29105"/>
    </cofactor>
</comment>
<evidence type="ECO:0000256" key="6">
    <source>
        <dbReference type="ARBA" id="ARBA00022605"/>
    </source>
</evidence>
<keyword evidence="9" id="KW-0862">Zinc</keyword>
<organism evidence="16 17">
    <name type="scientific">Cellulomonas fimi</name>
    <dbReference type="NCBI Taxonomy" id="1708"/>
    <lineage>
        <taxon>Bacteria</taxon>
        <taxon>Bacillati</taxon>
        <taxon>Actinomycetota</taxon>
        <taxon>Actinomycetes</taxon>
        <taxon>Micrococcales</taxon>
        <taxon>Cellulomonadaceae</taxon>
        <taxon>Cellulomonas</taxon>
    </lineage>
</organism>
<comment type="subunit">
    <text evidence="4">Homodimer.</text>
</comment>
<comment type="pathway">
    <text evidence="3">Amino-acid biosynthesis; L-lysine biosynthesis via DAP pathway; LL-2,6-diaminopimelate from (S)-tetrahydrodipicolinate (succinylase route): step 3/3.</text>
</comment>
<evidence type="ECO:0000313" key="16">
    <source>
        <dbReference type="EMBL" id="NMR19883.1"/>
    </source>
</evidence>
<evidence type="ECO:0000256" key="3">
    <source>
        <dbReference type="ARBA" id="ARBA00005130"/>
    </source>
</evidence>
<accession>A0A7Y0LXA4</accession>
<sequence length="368" mass="38346">MTAPSTPATVLDPAGDLIALTRAICDLESVSGGETALADAIEAALTPCPHLEVLRDGDALVARTHLGRPARVVVAGHLDTVPVAANLPTRLEGEGDDAVLWGRGTVDMKGGVAVQVALAAALQAPTRDVTWVFYDHEEVEAEHNGLGRVVRNHPEWLTADFAVLGEPTAAGVEGGCNGTMRAEVRVPGVTAHSARSWTGTNAIHGTAEVLRRLAGYRAAELDVDGLVYREGMNAVGIRGGVAGNVIPDECVVTVNYRFAPARSVADAEAHVRELFTGYDVTITDAAPGARPGLDHPAAADFAAAVLAFTGGAPAPKLGWTDVARFAELGIPAVNFGPGDPLLAHKDDERCAVGQIRLCHDALRAWLTT</sequence>
<dbReference type="EMBL" id="JABCJJ010000007">
    <property type="protein sequence ID" value="NMR19883.1"/>
    <property type="molecule type" value="Genomic_DNA"/>
</dbReference>
<comment type="caution">
    <text evidence="16">The sequence shown here is derived from an EMBL/GenBank/DDBJ whole genome shotgun (WGS) entry which is preliminary data.</text>
</comment>
<dbReference type="GO" id="GO:0019877">
    <property type="term" value="P:diaminopimelate biosynthetic process"/>
    <property type="evidence" value="ECO:0007669"/>
    <property type="project" value="UniProtKB-KW"/>
</dbReference>
<dbReference type="AlphaFoldDB" id="A0A7Y0LXA4"/>
<dbReference type="GO" id="GO:0046872">
    <property type="term" value="F:metal ion binding"/>
    <property type="evidence" value="ECO:0007669"/>
    <property type="project" value="UniProtKB-KW"/>
</dbReference>
<evidence type="ECO:0000313" key="17">
    <source>
        <dbReference type="Proteomes" id="UP000562124"/>
    </source>
</evidence>
<dbReference type="SUPFAM" id="SSF53187">
    <property type="entry name" value="Zn-dependent exopeptidases"/>
    <property type="match status" value="1"/>
</dbReference>
<evidence type="ECO:0000256" key="1">
    <source>
        <dbReference type="ARBA" id="ARBA00001941"/>
    </source>
</evidence>
<feature type="domain" description="Peptidase M20 dimerisation" evidence="15">
    <location>
        <begin position="178"/>
        <end position="275"/>
    </location>
</feature>
<evidence type="ECO:0000256" key="13">
    <source>
        <dbReference type="ARBA" id="ARBA00051301"/>
    </source>
</evidence>
<keyword evidence="6" id="KW-0028">Amino-acid biosynthesis</keyword>